<comment type="caution">
    <text evidence="2">The sequence shown here is derived from an EMBL/GenBank/DDBJ whole genome shotgun (WGS) entry which is preliminary data.</text>
</comment>
<reference evidence="2 3" key="1">
    <citation type="submission" date="2018-10" db="EMBL/GenBank/DDBJ databases">
        <title>Genomic Encyclopedia of Archaeal and Bacterial Type Strains, Phase II (KMG-II): from individual species to whole genera.</title>
        <authorList>
            <person name="Goeker M."/>
        </authorList>
    </citation>
    <scope>NUCLEOTIDE SEQUENCE [LARGE SCALE GENOMIC DNA]</scope>
    <source>
        <strain evidence="2 3">RP-AC37</strain>
    </source>
</reference>
<keyword evidence="1" id="KW-0472">Membrane</keyword>
<dbReference type="EMBL" id="RBWV01000013">
    <property type="protein sequence ID" value="RKS72534.1"/>
    <property type="molecule type" value="Genomic_DNA"/>
</dbReference>
<sequence>MDVTSLAWLAIPVVAVVLAIACVSWLGRTRRPADVADTVESYARFQAALSQATSRSTVRVKGPDAS</sequence>
<keyword evidence="1" id="KW-0812">Transmembrane</keyword>
<protein>
    <submittedName>
        <fullName evidence="2">Uncharacterized protein</fullName>
    </submittedName>
</protein>
<dbReference type="Proteomes" id="UP000281955">
    <property type="component" value="Unassembled WGS sequence"/>
</dbReference>
<accession>A0A420XMM9</accession>
<dbReference type="AlphaFoldDB" id="A0A420XMM9"/>
<dbReference type="InParanoid" id="A0A420XMM9"/>
<keyword evidence="3" id="KW-1185">Reference proteome</keyword>
<evidence type="ECO:0000313" key="2">
    <source>
        <dbReference type="EMBL" id="RKS72534.1"/>
    </source>
</evidence>
<keyword evidence="1" id="KW-1133">Transmembrane helix</keyword>
<organism evidence="2 3">
    <name type="scientific">Motilibacter peucedani</name>
    <dbReference type="NCBI Taxonomy" id="598650"/>
    <lineage>
        <taxon>Bacteria</taxon>
        <taxon>Bacillati</taxon>
        <taxon>Actinomycetota</taxon>
        <taxon>Actinomycetes</taxon>
        <taxon>Motilibacterales</taxon>
        <taxon>Motilibacteraceae</taxon>
        <taxon>Motilibacter</taxon>
    </lineage>
</organism>
<evidence type="ECO:0000256" key="1">
    <source>
        <dbReference type="SAM" id="Phobius"/>
    </source>
</evidence>
<gene>
    <name evidence="2" type="ORF">CLV35_2779</name>
</gene>
<evidence type="ECO:0000313" key="3">
    <source>
        <dbReference type="Proteomes" id="UP000281955"/>
    </source>
</evidence>
<feature type="transmembrane region" description="Helical" evidence="1">
    <location>
        <begin position="6"/>
        <end position="26"/>
    </location>
</feature>
<name>A0A420XMM9_9ACTN</name>
<proteinExistence type="predicted"/>